<name>A0A0E9PAF8_ANGAN</name>
<reference evidence="1" key="2">
    <citation type="journal article" date="2015" name="Fish Shellfish Immunol.">
        <title>Early steps in the European eel (Anguilla anguilla)-Vibrio vulnificus interaction in the gills: Role of the RtxA13 toxin.</title>
        <authorList>
            <person name="Callol A."/>
            <person name="Pajuelo D."/>
            <person name="Ebbesson L."/>
            <person name="Teles M."/>
            <person name="MacKenzie S."/>
            <person name="Amaro C."/>
        </authorList>
    </citation>
    <scope>NUCLEOTIDE SEQUENCE</scope>
</reference>
<proteinExistence type="predicted"/>
<sequence>MQVKYLSQGNNGSVLAGNGTCNLHFTSTHTSLLHCYTTLMS</sequence>
<reference evidence="1" key="1">
    <citation type="submission" date="2014-11" db="EMBL/GenBank/DDBJ databases">
        <authorList>
            <person name="Amaro Gonzalez C."/>
        </authorList>
    </citation>
    <scope>NUCLEOTIDE SEQUENCE</scope>
</reference>
<dbReference type="AlphaFoldDB" id="A0A0E9PAF8"/>
<accession>A0A0E9PAF8</accession>
<dbReference type="EMBL" id="GBXM01106916">
    <property type="protein sequence ID" value="JAH01661.1"/>
    <property type="molecule type" value="Transcribed_RNA"/>
</dbReference>
<organism evidence="1">
    <name type="scientific">Anguilla anguilla</name>
    <name type="common">European freshwater eel</name>
    <name type="synonym">Muraena anguilla</name>
    <dbReference type="NCBI Taxonomy" id="7936"/>
    <lineage>
        <taxon>Eukaryota</taxon>
        <taxon>Metazoa</taxon>
        <taxon>Chordata</taxon>
        <taxon>Craniata</taxon>
        <taxon>Vertebrata</taxon>
        <taxon>Euteleostomi</taxon>
        <taxon>Actinopterygii</taxon>
        <taxon>Neopterygii</taxon>
        <taxon>Teleostei</taxon>
        <taxon>Anguilliformes</taxon>
        <taxon>Anguillidae</taxon>
        <taxon>Anguilla</taxon>
    </lineage>
</organism>
<evidence type="ECO:0000313" key="1">
    <source>
        <dbReference type="EMBL" id="JAH01661.1"/>
    </source>
</evidence>
<protein>
    <submittedName>
        <fullName evidence="1">Uncharacterized protein</fullName>
    </submittedName>
</protein>